<dbReference type="SUPFAM" id="SSF55931">
    <property type="entry name" value="Glutamine synthetase/guanido kinase"/>
    <property type="match status" value="1"/>
</dbReference>
<keyword evidence="4 10" id="KW-0436">Ligase</keyword>
<feature type="domain" description="GS catalytic" evidence="12">
    <location>
        <begin position="147"/>
        <end position="401"/>
    </location>
</feature>
<dbReference type="EMBL" id="CAJNOM010000676">
    <property type="protein sequence ID" value="CAF1539119.1"/>
    <property type="molecule type" value="Genomic_DNA"/>
</dbReference>
<dbReference type="Pfam" id="PF03951">
    <property type="entry name" value="Gln-synt_N"/>
    <property type="match status" value="1"/>
</dbReference>
<evidence type="ECO:0000256" key="1">
    <source>
        <dbReference type="ARBA" id="ARBA00009897"/>
    </source>
</evidence>
<dbReference type="EC" id="6.3.1.2" evidence="3 10"/>
<evidence type="ECO:0000313" key="14">
    <source>
        <dbReference type="EMBL" id="CAF1539119.1"/>
    </source>
</evidence>
<keyword evidence="15" id="KW-1185">Reference proteome</keyword>
<keyword evidence="5 10" id="KW-0547">Nucleotide-binding</keyword>
<dbReference type="InterPro" id="IPR008146">
    <property type="entry name" value="Gln_synth_cat_dom"/>
</dbReference>
<dbReference type="Proteomes" id="UP000663832">
    <property type="component" value="Unassembled WGS sequence"/>
</dbReference>
<evidence type="ECO:0000256" key="8">
    <source>
        <dbReference type="PROSITE-ProRule" id="PRU01330"/>
    </source>
</evidence>
<evidence type="ECO:0000256" key="7">
    <source>
        <dbReference type="ARBA" id="ARBA00049436"/>
    </source>
</evidence>
<evidence type="ECO:0000259" key="11">
    <source>
        <dbReference type="PROSITE" id="PS51986"/>
    </source>
</evidence>
<keyword evidence="6 10" id="KW-0067">ATP-binding</keyword>
<evidence type="ECO:0000313" key="13">
    <source>
        <dbReference type="EMBL" id="CAF1121587.1"/>
    </source>
</evidence>
<dbReference type="InterPro" id="IPR036651">
    <property type="entry name" value="Gln_synt_N_sf"/>
</dbReference>
<comment type="subunit">
    <text evidence="2">Homooctamer.</text>
</comment>
<evidence type="ECO:0000256" key="5">
    <source>
        <dbReference type="ARBA" id="ARBA00022741"/>
    </source>
</evidence>
<dbReference type="Pfam" id="PF00120">
    <property type="entry name" value="Gln-synt_C"/>
    <property type="match status" value="1"/>
</dbReference>
<evidence type="ECO:0000256" key="3">
    <source>
        <dbReference type="ARBA" id="ARBA00012937"/>
    </source>
</evidence>
<accession>A0A815W596</accession>
<dbReference type="SMART" id="SM01230">
    <property type="entry name" value="Gln-synt_C"/>
    <property type="match status" value="1"/>
</dbReference>
<dbReference type="GO" id="GO:0005524">
    <property type="term" value="F:ATP binding"/>
    <property type="evidence" value="ECO:0007669"/>
    <property type="project" value="UniProtKB-KW"/>
</dbReference>
<dbReference type="Proteomes" id="UP000663877">
    <property type="component" value="Unassembled WGS sequence"/>
</dbReference>
<dbReference type="FunFam" id="3.30.590.10:FF:000004">
    <property type="entry name" value="Glutamine synthetase"/>
    <property type="match status" value="1"/>
</dbReference>
<dbReference type="PROSITE" id="PS51986">
    <property type="entry name" value="GS_BETA_GRASP"/>
    <property type="match status" value="1"/>
</dbReference>
<evidence type="ECO:0000256" key="2">
    <source>
        <dbReference type="ARBA" id="ARBA00011823"/>
    </source>
</evidence>
<sequence length="401" mass="45429">MILFHYTHRIVQKTLLGSSSSVLLHRRTLFRIRSTNDIRQLDQLITQKYLNLPQPSNKILATYIWIDGTGEQLRSKTKTMSKVPDNVEELSWWMFDGSSTDQAVGENSDVYLKPAAIFKDPFILGADNKLVLCETYDANKKPTKTNSRADCKKTMELIADQKPLFGLEQEYTLLDRDGWPFGWPKNAFPSPQGPYYCGVGACQAYARDIVEAHYRACLYSGLDLSGTNAEVMASQWEYQIGPTEGIAASDQLWISRYILQRIGEEYGVQVSFDPKPMECGDWNGAGCHANFSVENMRKPGGIKEIRKAIEKLSHRQEIHIKYYDPSQGLDNTRRLTGKHETASYKSFTSATASRNVSIRIPRQVDEEQCGYFEDRRPAANCDPYAVTNILVKTVCLDSSDE</sequence>
<comment type="catalytic activity">
    <reaction evidence="7 10">
        <text>L-glutamate + NH4(+) + ATP = L-glutamine + ADP + phosphate + H(+)</text>
        <dbReference type="Rhea" id="RHEA:16169"/>
        <dbReference type="ChEBI" id="CHEBI:15378"/>
        <dbReference type="ChEBI" id="CHEBI:28938"/>
        <dbReference type="ChEBI" id="CHEBI:29985"/>
        <dbReference type="ChEBI" id="CHEBI:30616"/>
        <dbReference type="ChEBI" id="CHEBI:43474"/>
        <dbReference type="ChEBI" id="CHEBI:58359"/>
        <dbReference type="ChEBI" id="CHEBI:456216"/>
        <dbReference type="EC" id="6.3.1.2"/>
    </reaction>
</comment>
<comment type="similarity">
    <text evidence="1 8 9">Belongs to the glutamine synthetase family.</text>
</comment>
<dbReference type="Gene3D" id="3.30.590.10">
    <property type="entry name" value="Glutamine synthetase/guanido kinase, catalytic domain"/>
    <property type="match status" value="1"/>
</dbReference>
<dbReference type="InterPro" id="IPR014746">
    <property type="entry name" value="Gln_synth/guanido_kin_cat_dom"/>
</dbReference>
<reference evidence="14" key="1">
    <citation type="submission" date="2021-02" db="EMBL/GenBank/DDBJ databases">
        <authorList>
            <person name="Nowell W R."/>
        </authorList>
    </citation>
    <scope>NUCLEOTIDE SEQUENCE</scope>
</reference>
<proteinExistence type="inferred from homology"/>
<gene>
    <name evidence="13" type="ORF">BJG266_LOCUS22487</name>
    <name evidence="14" type="ORF">QVE165_LOCUS46176</name>
</gene>
<dbReference type="Gene3D" id="3.10.20.70">
    <property type="entry name" value="Glutamine synthetase, N-terminal domain"/>
    <property type="match status" value="1"/>
</dbReference>
<dbReference type="GO" id="GO:0005737">
    <property type="term" value="C:cytoplasm"/>
    <property type="evidence" value="ECO:0007669"/>
    <property type="project" value="TreeGrafter"/>
</dbReference>
<feature type="domain" description="GS beta-grasp" evidence="11">
    <location>
        <begin position="57"/>
        <end position="140"/>
    </location>
</feature>
<dbReference type="InterPro" id="IPR027303">
    <property type="entry name" value="Gln_synth_gly_rich_site"/>
</dbReference>
<evidence type="ECO:0000256" key="9">
    <source>
        <dbReference type="RuleBase" id="RU000384"/>
    </source>
</evidence>
<dbReference type="OrthoDB" id="1936100at2759"/>
<dbReference type="EMBL" id="CAJNOI010000141">
    <property type="protein sequence ID" value="CAF1121587.1"/>
    <property type="molecule type" value="Genomic_DNA"/>
</dbReference>
<dbReference type="AlphaFoldDB" id="A0A815W596"/>
<dbReference type="InterPro" id="IPR027302">
    <property type="entry name" value="Gln_synth_N_conserv_site"/>
</dbReference>
<evidence type="ECO:0000256" key="4">
    <source>
        <dbReference type="ARBA" id="ARBA00022598"/>
    </source>
</evidence>
<comment type="caution">
    <text evidence="14">The sequence shown here is derived from an EMBL/GenBank/DDBJ whole genome shotgun (WGS) entry which is preliminary data.</text>
</comment>
<dbReference type="PANTHER" id="PTHR20852">
    <property type="entry name" value="GLUTAMINE SYNTHETASE"/>
    <property type="match status" value="1"/>
</dbReference>
<dbReference type="GO" id="GO:0004356">
    <property type="term" value="F:glutamine synthetase activity"/>
    <property type="evidence" value="ECO:0007669"/>
    <property type="project" value="UniProtKB-EC"/>
</dbReference>
<dbReference type="PROSITE" id="PS00180">
    <property type="entry name" value="GLNA_1"/>
    <property type="match status" value="1"/>
</dbReference>
<dbReference type="FunFam" id="3.10.20.70:FF:000004">
    <property type="entry name" value="Glutamine synthetase"/>
    <property type="match status" value="1"/>
</dbReference>
<dbReference type="InterPro" id="IPR008147">
    <property type="entry name" value="Gln_synt_N"/>
</dbReference>
<evidence type="ECO:0000256" key="6">
    <source>
        <dbReference type="ARBA" id="ARBA00022840"/>
    </source>
</evidence>
<dbReference type="PANTHER" id="PTHR20852:SF57">
    <property type="entry name" value="GLUTAMINE SYNTHETASE 2 CYTOPLASMIC"/>
    <property type="match status" value="1"/>
</dbReference>
<dbReference type="InterPro" id="IPR050292">
    <property type="entry name" value="Glutamine_Synthetase"/>
</dbReference>
<evidence type="ECO:0000313" key="15">
    <source>
        <dbReference type="Proteomes" id="UP000663832"/>
    </source>
</evidence>
<evidence type="ECO:0000256" key="10">
    <source>
        <dbReference type="RuleBase" id="RU004356"/>
    </source>
</evidence>
<organism evidence="14 15">
    <name type="scientific">Adineta steineri</name>
    <dbReference type="NCBI Taxonomy" id="433720"/>
    <lineage>
        <taxon>Eukaryota</taxon>
        <taxon>Metazoa</taxon>
        <taxon>Spiralia</taxon>
        <taxon>Gnathifera</taxon>
        <taxon>Rotifera</taxon>
        <taxon>Eurotatoria</taxon>
        <taxon>Bdelloidea</taxon>
        <taxon>Adinetida</taxon>
        <taxon>Adinetidae</taxon>
        <taxon>Adineta</taxon>
    </lineage>
</organism>
<dbReference type="PROSITE" id="PS00181">
    <property type="entry name" value="GLNA_ATP"/>
    <property type="match status" value="1"/>
</dbReference>
<dbReference type="GO" id="GO:0006542">
    <property type="term" value="P:glutamine biosynthetic process"/>
    <property type="evidence" value="ECO:0007669"/>
    <property type="project" value="InterPro"/>
</dbReference>
<name>A0A815W596_9BILA</name>
<dbReference type="PROSITE" id="PS51987">
    <property type="entry name" value="GS_CATALYTIC"/>
    <property type="match status" value="1"/>
</dbReference>
<protein>
    <recommendedName>
        <fullName evidence="3 10">Glutamine synthetase</fullName>
        <ecNumber evidence="3 10">6.3.1.2</ecNumber>
    </recommendedName>
</protein>
<evidence type="ECO:0000259" key="12">
    <source>
        <dbReference type="PROSITE" id="PS51987"/>
    </source>
</evidence>
<dbReference type="SUPFAM" id="SSF54368">
    <property type="entry name" value="Glutamine synthetase, N-terminal domain"/>
    <property type="match status" value="1"/>
</dbReference>